<proteinExistence type="predicted"/>
<sequence length="78" mass="9150">MNINCVFVKDEIPLEKQDDFLKLFLERISLEFSDVVITAEWGDDETAVVSEDCSDYVKANYQRFVDGLKQDLIIFDYF</sequence>
<name>A0A482N0E6_9CAUD</name>
<accession>A0A482N0E6</accession>
<gene>
    <name evidence="1" type="ORF">KWBSE43_00149</name>
</gene>
<dbReference type="EMBL" id="MK373783">
    <property type="protein sequence ID" value="QBQ78969.1"/>
    <property type="molecule type" value="Genomic_DNA"/>
</dbReference>
<reference evidence="1 2" key="1">
    <citation type="submission" date="2019-01" db="EMBL/GenBank/DDBJ databases">
        <title>Still something new to discover - new insights into E. coli phage diversity and taxonomy.</title>
        <authorList>
            <person name="Korf I.H.E."/>
            <person name="Adriaennsens E."/>
            <person name="Dreiseikelmann B."/>
            <person name="Kropinski A."/>
            <person name="Nimtz M."/>
            <person name="Meier-Kolthoff J.P."/>
            <person name="Rohde M."/>
            <person name="van Raaij M."/>
            <person name="Wittmann J."/>
        </authorList>
    </citation>
    <scope>NUCLEOTIDE SEQUENCE [LARGE SCALE GENOMIC DNA]</scope>
</reference>
<dbReference type="Proteomes" id="UP000300764">
    <property type="component" value="Segment"/>
</dbReference>
<protein>
    <submittedName>
        <fullName evidence="1">Uncharacterized protein</fullName>
    </submittedName>
</protein>
<organism evidence="1 2">
    <name type="scientific">Escherichia phage vB_EcoM_KWBSE43-6</name>
    <dbReference type="NCBI Taxonomy" id="2508194"/>
    <lineage>
        <taxon>Viruses</taxon>
        <taxon>Duplodnaviria</taxon>
        <taxon>Heunggongvirae</taxon>
        <taxon>Uroviricota</taxon>
        <taxon>Caudoviricetes</taxon>
        <taxon>Pantevenvirales</taxon>
        <taxon>Ackermannviridae</taxon>
        <taxon>Taipeivirus</taxon>
        <taxon>Taipeivirus KWBSE436</taxon>
    </lineage>
</organism>
<evidence type="ECO:0000313" key="2">
    <source>
        <dbReference type="Proteomes" id="UP000300764"/>
    </source>
</evidence>
<keyword evidence="2" id="KW-1185">Reference proteome</keyword>
<evidence type="ECO:0000313" key="1">
    <source>
        <dbReference type="EMBL" id="QBQ78969.1"/>
    </source>
</evidence>